<reference evidence="1 2" key="1">
    <citation type="submission" date="2020-08" db="EMBL/GenBank/DDBJ databases">
        <title>Sequencing the genomes of 1000 actinobacteria strains.</title>
        <authorList>
            <person name="Klenk H.-P."/>
        </authorList>
    </citation>
    <scope>NUCLEOTIDE SEQUENCE [LARGE SCALE GENOMIC DNA]</scope>
    <source>
        <strain evidence="1 2">DSM 105498</strain>
    </source>
</reference>
<dbReference type="AlphaFoldDB" id="A0A7W4Z4J2"/>
<keyword evidence="2" id="KW-1185">Reference proteome</keyword>
<gene>
    <name evidence="1" type="ORF">FHU40_004632</name>
</gene>
<dbReference type="Proteomes" id="UP000589626">
    <property type="component" value="Unassembled WGS sequence"/>
</dbReference>
<evidence type="ECO:0000313" key="2">
    <source>
        <dbReference type="Proteomes" id="UP000589626"/>
    </source>
</evidence>
<sequence length="157" mass="16861">MDQGQRLLSIRREWPGELAVITDLGPRSAIPDESDQAALATASGDIIAAALRHERDGTAVAEVWQGPAPDDLTCAYACQFHTAGGAVILGDAHYEEQAVARIGAGTHRLRILTNETERPGLVAFEFTPQPRGVLPLVPCRSRGVRDRATLRSRVCGP</sequence>
<comment type="caution">
    <text evidence="1">The sequence shown here is derived from an EMBL/GenBank/DDBJ whole genome shotgun (WGS) entry which is preliminary data.</text>
</comment>
<protein>
    <submittedName>
        <fullName evidence="1">Uncharacterized protein</fullName>
    </submittedName>
</protein>
<proteinExistence type="predicted"/>
<accession>A0A7W4Z4J2</accession>
<organism evidence="1 2">
    <name type="scientific">Nocardioides soli</name>
    <dbReference type="NCBI Taxonomy" id="1036020"/>
    <lineage>
        <taxon>Bacteria</taxon>
        <taxon>Bacillati</taxon>
        <taxon>Actinomycetota</taxon>
        <taxon>Actinomycetes</taxon>
        <taxon>Propionibacteriales</taxon>
        <taxon>Nocardioidaceae</taxon>
        <taxon>Nocardioides</taxon>
    </lineage>
</organism>
<evidence type="ECO:0000313" key="1">
    <source>
        <dbReference type="EMBL" id="MBB3044795.1"/>
    </source>
</evidence>
<dbReference type="EMBL" id="JACHWR010000003">
    <property type="protein sequence ID" value="MBB3044795.1"/>
    <property type="molecule type" value="Genomic_DNA"/>
</dbReference>
<dbReference type="RefSeq" id="WP_183594740.1">
    <property type="nucleotide sequence ID" value="NZ_JACHWR010000003.1"/>
</dbReference>
<name>A0A7W4Z4J2_9ACTN</name>